<organism evidence="3 4">
    <name type="scientific">Tigriopus californicus</name>
    <name type="common">Marine copepod</name>
    <dbReference type="NCBI Taxonomy" id="6832"/>
    <lineage>
        <taxon>Eukaryota</taxon>
        <taxon>Metazoa</taxon>
        <taxon>Ecdysozoa</taxon>
        <taxon>Arthropoda</taxon>
        <taxon>Crustacea</taxon>
        <taxon>Multicrustacea</taxon>
        <taxon>Hexanauplia</taxon>
        <taxon>Copepoda</taxon>
        <taxon>Harpacticoida</taxon>
        <taxon>Harpacticidae</taxon>
        <taxon>Tigriopus</taxon>
    </lineage>
</organism>
<reference evidence="3 4" key="1">
    <citation type="journal article" date="2018" name="Nat. Ecol. Evol.">
        <title>Genomic signatures of mitonuclear coevolution across populations of Tigriopus californicus.</title>
        <authorList>
            <person name="Barreto F.S."/>
            <person name="Watson E.T."/>
            <person name="Lima T.G."/>
            <person name="Willett C.S."/>
            <person name="Edmands S."/>
            <person name="Li W."/>
            <person name="Burton R.S."/>
        </authorList>
    </citation>
    <scope>NUCLEOTIDE SEQUENCE [LARGE SCALE GENOMIC DNA]</scope>
    <source>
        <strain evidence="3 4">San Diego</strain>
    </source>
</reference>
<gene>
    <name evidence="3" type="ORF">TCAL_05965</name>
</gene>
<feature type="transmembrane region" description="Helical" evidence="2">
    <location>
        <begin position="93"/>
        <end position="111"/>
    </location>
</feature>
<dbReference type="AlphaFoldDB" id="A0A553NNQ9"/>
<evidence type="ECO:0000256" key="1">
    <source>
        <dbReference type="SAM" id="MobiDB-lite"/>
    </source>
</evidence>
<proteinExistence type="predicted"/>
<protein>
    <submittedName>
        <fullName evidence="3">Uncharacterized protein</fullName>
    </submittedName>
</protein>
<feature type="transmembrane region" description="Helical" evidence="2">
    <location>
        <begin position="51"/>
        <end position="73"/>
    </location>
</feature>
<feature type="transmembrane region" description="Helical" evidence="2">
    <location>
        <begin position="123"/>
        <end position="146"/>
    </location>
</feature>
<feature type="compositionally biased region" description="Basic and acidic residues" evidence="1">
    <location>
        <begin position="227"/>
        <end position="242"/>
    </location>
</feature>
<keyword evidence="4" id="KW-1185">Reference proteome</keyword>
<accession>A0A553NNQ9</accession>
<evidence type="ECO:0000313" key="3">
    <source>
        <dbReference type="EMBL" id="TRY67079.1"/>
    </source>
</evidence>
<keyword evidence="2" id="KW-0472">Membrane</keyword>
<keyword evidence="2" id="KW-1133">Transmembrane helix</keyword>
<keyword evidence="2" id="KW-0812">Transmembrane</keyword>
<feature type="transmembrane region" description="Helical" evidence="2">
    <location>
        <begin position="152"/>
        <end position="171"/>
    </location>
</feature>
<dbReference type="Proteomes" id="UP000318571">
    <property type="component" value="Chromosome 4"/>
</dbReference>
<dbReference type="EMBL" id="VCGU01000011">
    <property type="protein sequence ID" value="TRY67079.1"/>
    <property type="molecule type" value="Genomic_DNA"/>
</dbReference>
<sequence length="251" mass="28920">MFVPRDVESGTREGLLFAENGQYTITEVITVLTSFRQNHERLKLYRVSLSVIRFLSILNFVYTLLGVTLLMLAMSSDLSQDFTDAQRDQFFRIGMAVSIFAPFASMVDLLALRGLQSWRRTLLLPWLFLYSFVISLIFANALSGVFHHGLKWTYIVLMLCVMVSFSAWRHVRLQYTEMAKDRPTCQTIEELAADLRRTREAQVFTTSDPLGDFPPKYEDLEQPPVYEDSREEPTPVHAREETTNALNKTES</sequence>
<name>A0A553NNQ9_TIGCA</name>
<evidence type="ECO:0000256" key="2">
    <source>
        <dbReference type="SAM" id="Phobius"/>
    </source>
</evidence>
<evidence type="ECO:0000313" key="4">
    <source>
        <dbReference type="Proteomes" id="UP000318571"/>
    </source>
</evidence>
<feature type="region of interest" description="Disordered" evidence="1">
    <location>
        <begin position="206"/>
        <end position="251"/>
    </location>
</feature>
<comment type="caution">
    <text evidence="3">The sequence shown here is derived from an EMBL/GenBank/DDBJ whole genome shotgun (WGS) entry which is preliminary data.</text>
</comment>